<keyword evidence="3" id="KW-1185">Reference proteome</keyword>
<name>A0A2S0MBJ9_9BURK</name>
<evidence type="ECO:0000256" key="1">
    <source>
        <dbReference type="SAM" id="MobiDB-lite"/>
    </source>
</evidence>
<dbReference type="RefSeq" id="WP_106701606.1">
    <property type="nucleotide sequence ID" value="NZ_CP027666.1"/>
</dbReference>
<sequence length="284" mass="30841">MDDNKPRSVGSGIGPGAPAPITEADLHAYADRQLSGQRTALVEQYLATHPQEQERVRDWQQQNRLLHRWLDPVLDEPLPLGLPLKRPAGALPWRGLAAGVLVAVVSGGSAWSLRGHLDAESMRLVQASQSSAASMAGDGTLSGFARRAAIAHVVYSPDVRRPVELGADQEQALVTWLTKRMGTAVRPPMLTNLGYELMGGRLLPGDKGPVAQFMYGTTSGQRLTLYVTREVPGDASTSFHFGTDGPVNVFYWVENQFGYAISAGADRAELMRVSQEVYAQLKPR</sequence>
<organism evidence="2 3">
    <name type="scientific">Ottowia oryzae</name>
    <dbReference type="NCBI Taxonomy" id="2109914"/>
    <lineage>
        <taxon>Bacteria</taxon>
        <taxon>Pseudomonadati</taxon>
        <taxon>Pseudomonadota</taxon>
        <taxon>Betaproteobacteria</taxon>
        <taxon>Burkholderiales</taxon>
        <taxon>Comamonadaceae</taxon>
        <taxon>Ottowia</taxon>
    </lineage>
</organism>
<dbReference type="Proteomes" id="UP000239709">
    <property type="component" value="Chromosome"/>
</dbReference>
<reference evidence="2 3" key="1">
    <citation type="submission" date="2018-03" db="EMBL/GenBank/DDBJ databases">
        <title>Genome sequencing of Ottowia sp.</title>
        <authorList>
            <person name="Kim S.-J."/>
            <person name="Heo J."/>
            <person name="Kwon S.-W."/>
        </authorList>
    </citation>
    <scope>NUCLEOTIDE SEQUENCE [LARGE SCALE GENOMIC DNA]</scope>
    <source>
        <strain evidence="2 3">KADR8-3</strain>
    </source>
</reference>
<dbReference type="EMBL" id="CP027666">
    <property type="protein sequence ID" value="AVO33171.1"/>
    <property type="molecule type" value="Genomic_DNA"/>
</dbReference>
<proteinExistence type="predicted"/>
<evidence type="ECO:0000313" key="2">
    <source>
        <dbReference type="EMBL" id="AVO33171.1"/>
    </source>
</evidence>
<accession>A0A2S0MBJ9</accession>
<evidence type="ECO:0008006" key="4">
    <source>
        <dbReference type="Google" id="ProtNLM"/>
    </source>
</evidence>
<protein>
    <recommendedName>
        <fullName evidence="4">Anti-sigma factor</fullName>
    </recommendedName>
</protein>
<dbReference type="OrthoDB" id="9152892at2"/>
<dbReference type="KEGG" id="otk:C6570_02060"/>
<gene>
    <name evidence="2" type="ORF">C6570_02060</name>
</gene>
<dbReference type="AlphaFoldDB" id="A0A2S0MBJ9"/>
<evidence type="ECO:0000313" key="3">
    <source>
        <dbReference type="Proteomes" id="UP000239709"/>
    </source>
</evidence>
<feature type="region of interest" description="Disordered" evidence="1">
    <location>
        <begin position="1"/>
        <end position="21"/>
    </location>
</feature>